<dbReference type="SUPFAM" id="SSF52540">
    <property type="entry name" value="P-loop containing nucleoside triphosphate hydrolases"/>
    <property type="match status" value="2"/>
</dbReference>
<protein>
    <submittedName>
        <fullName evidence="4">ATP-binding domain-containing protein</fullName>
    </submittedName>
</protein>
<keyword evidence="5" id="KW-1185">Reference proteome</keyword>
<gene>
    <name evidence="4" type="ORF">GCM10023187_08670</name>
</gene>
<dbReference type="RefSeq" id="WP_345264302.1">
    <property type="nucleotide sequence ID" value="NZ_BAABHB010000001.1"/>
</dbReference>
<keyword evidence="1" id="KW-0547">Nucleotide-binding</keyword>
<evidence type="ECO:0000313" key="4">
    <source>
        <dbReference type="EMBL" id="GAA4398228.1"/>
    </source>
</evidence>
<feature type="domain" description="UvrD-like helicase C-terminal" evidence="3">
    <location>
        <begin position="402"/>
        <end position="444"/>
    </location>
</feature>
<dbReference type="InterPro" id="IPR027417">
    <property type="entry name" value="P-loop_NTPase"/>
</dbReference>
<dbReference type="Gene3D" id="3.40.50.300">
    <property type="entry name" value="P-loop containing nucleotide triphosphate hydrolases"/>
    <property type="match status" value="2"/>
</dbReference>
<evidence type="ECO:0000313" key="5">
    <source>
        <dbReference type="Proteomes" id="UP001500936"/>
    </source>
</evidence>
<dbReference type="InterPro" id="IPR050534">
    <property type="entry name" value="Coronavir_polyprotein_1ab"/>
</dbReference>
<organism evidence="4 5">
    <name type="scientific">Nibrella viscosa</name>
    <dbReference type="NCBI Taxonomy" id="1084524"/>
    <lineage>
        <taxon>Bacteria</taxon>
        <taxon>Pseudomonadati</taxon>
        <taxon>Bacteroidota</taxon>
        <taxon>Cytophagia</taxon>
        <taxon>Cytophagales</taxon>
        <taxon>Spirosomataceae</taxon>
        <taxon>Nibrella</taxon>
    </lineage>
</organism>
<dbReference type="Pfam" id="PF13604">
    <property type="entry name" value="AAA_30"/>
    <property type="match status" value="1"/>
</dbReference>
<keyword evidence="2 4" id="KW-0067">ATP-binding</keyword>
<name>A0ABP8JYX4_9BACT</name>
<comment type="caution">
    <text evidence="4">The sequence shown here is derived from an EMBL/GenBank/DDBJ whole genome shotgun (WGS) entry which is preliminary data.</text>
</comment>
<dbReference type="InterPro" id="IPR027785">
    <property type="entry name" value="UvrD-like_helicase_C"/>
</dbReference>
<dbReference type="PANTHER" id="PTHR43788">
    <property type="entry name" value="DNA2/NAM7 HELICASE FAMILY MEMBER"/>
    <property type="match status" value="1"/>
</dbReference>
<dbReference type="GO" id="GO:0005524">
    <property type="term" value="F:ATP binding"/>
    <property type="evidence" value="ECO:0007669"/>
    <property type="project" value="UniProtKB-KW"/>
</dbReference>
<evidence type="ECO:0000256" key="2">
    <source>
        <dbReference type="ARBA" id="ARBA00022840"/>
    </source>
</evidence>
<dbReference type="CDD" id="cd17933">
    <property type="entry name" value="DEXSc_RecD-like"/>
    <property type="match status" value="1"/>
</dbReference>
<dbReference type="PANTHER" id="PTHR43788:SF6">
    <property type="entry name" value="DNA HELICASE B"/>
    <property type="match status" value="1"/>
</dbReference>
<dbReference type="EMBL" id="BAABHB010000001">
    <property type="protein sequence ID" value="GAA4398228.1"/>
    <property type="molecule type" value="Genomic_DNA"/>
</dbReference>
<sequence>MTIATQTIFDHLPFTATREQANALYQLEEFTAPDYTDDVFVLCGAAGTGKTSLVKAVVDHLEAQQIRYYLTAPTGRAAKVLSRKTNALAHTAHHVLYTPQTLADGRVLLTRKPVTAEPYSVYVVDEASMISDRNRTDGSFVAAKSLLFDLLDHIKQSNPRNKVILIGDRYQLAPVGEEFSPALEPGYLERTYRMSVRSAHLTEVKRQDNGSPILTMATDIRRRSDAGLALNRLDVPRLSSYSAGVTRYLNLYRPGNPDYVIMIGSSNNVVNNFNEIIRKRLGFAGSVLAIGDQVVINENWSDGTRLLMKGDTGRVVELDPTTEKRAALTFQRAVLAFTEPSGEPFTVTTCVLLDTLTSERGDIDPEDMKNLKAERMAKNATYRQTERAYADPYMGAMRLRYGHALTCHKAQGGEWIHVMLHPYQRPNDYRYAYTAVTRARETVVSWEPGWSN</sequence>
<evidence type="ECO:0000256" key="1">
    <source>
        <dbReference type="ARBA" id="ARBA00022741"/>
    </source>
</evidence>
<proteinExistence type="predicted"/>
<dbReference type="CDD" id="cd18809">
    <property type="entry name" value="SF1_C_RecD"/>
    <property type="match status" value="1"/>
</dbReference>
<dbReference type="Proteomes" id="UP001500936">
    <property type="component" value="Unassembled WGS sequence"/>
</dbReference>
<reference evidence="5" key="1">
    <citation type="journal article" date="2019" name="Int. J. Syst. Evol. Microbiol.">
        <title>The Global Catalogue of Microorganisms (GCM) 10K type strain sequencing project: providing services to taxonomists for standard genome sequencing and annotation.</title>
        <authorList>
            <consortium name="The Broad Institute Genomics Platform"/>
            <consortium name="The Broad Institute Genome Sequencing Center for Infectious Disease"/>
            <person name="Wu L."/>
            <person name="Ma J."/>
        </authorList>
    </citation>
    <scope>NUCLEOTIDE SEQUENCE [LARGE SCALE GENOMIC DNA]</scope>
    <source>
        <strain evidence="5">JCM 17925</strain>
    </source>
</reference>
<evidence type="ECO:0000259" key="3">
    <source>
        <dbReference type="Pfam" id="PF13538"/>
    </source>
</evidence>
<accession>A0ABP8JYX4</accession>
<dbReference type="Pfam" id="PF13538">
    <property type="entry name" value="UvrD_C_2"/>
    <property type="match status" value="1"/>
</dbReference>